<evidence type="ECO:0000313" key="2">
    <source>
        <dbReference type="Proteomes" id="UP000184699"/>
    </source>
</evidence>
<dbReference type="Proteomes" id="UP000184699">
    <property type="component" value="Unassembled WGS sequence"/>
</dbReference>
<dbReference type="STRING" id="232089.SAMN05443544_2983"/>
<organism evidence="1 2">
    <name type="scientific">Agromyces cerinus subsp. cerinus</name>
    <dbReference type="NCBI Taxonomy" id="232089"/>
    <lineage>
        <taxon>Bacteria</taxon>
        <taxon>Bacillati</taxon>
        <taxon>Actinomycetota</taxon>
        <taxon>Actinomycetes</taxon>
        <taxon>Micrococcales</taxon>
        <taxon>Microbacteriaceae</taxon>
        <taxon>Agromyces</taxon>
    </lineage>
</organism>
<accession>A0A1N6H8T9</accession>
<keyword evidence="2" id="KW-1185">Reference proteome</keyword>
<evidence type="ECO:0000313" key="1">
    <source>
        <dbReference type="EMBL" id="SIO16129.1"/>
    </source>
</evidence>
<name>A0A1N6H8T9_9MICO</name>
<reference evidence="2" key="1">
    <citation type="submission" date="2016-11" db="EMBL/GenBank/DDBJ databases">
        <authorList>
            <person name="Varghese N."/>
            <person name="Submissions S."/>
        </authorList>
    </citation>
    <scope>NUCLEOTIDE SEQUENCE [LARGE SCALE GENOMIC DNA]</scope>
    <source>
        <strain evidence="2">DSM 8595</strain>
    </source>
</reference>
<sequence>MLASSRDSVLSTRVGIPLRVSVVLAAAALALTGCGVTSGGQNADTATAQVLSVDGVESGGVYADSVWAGLVQKHSAGVSVTLDPDVEPTPEFFDSLVALAWSVDDHEPGELTVFIRTDPSVDARVLAEGAGWSPPRYGFDEVGGIIFVDEVEERFGPWPGEPPAAPTDALILPDADG</sequence>
<dbReference type="AlphaFoldDB" id="A0A1N6H8T9"/>
<protein>
    <recommendedName>
        <fullName evidence="3">Lipoprotein</fullName>
    </recommendedName>
</protein>
<dbReference type="EMBL" id="FSRJ01000004">
    <property type="protein sequence ID" value="SIO16129.1"/>
    <property type="molecule type" value="Genomic_DNA"/>
</dbReference>
<evidence type="ECO:0008006" key="3">
    <source>
        <dbReference type="Google" id="ProtNLM"/>
    </source>
</evidence>
<proteinExistence type="predicted"/>
<dbReference type="PROSITE" id="PS51257">
    <property type="entry name" value="PROKAR_LIPOPROTEIN"/>
    <property type="match status" value="1"/>
</dbReference>
<gene>
    <name evidence="1" type="ORF">SAMN05443544_2983</name>
</gene>